<accession>A0A2N3I2G8</accession>
<dbReference type="InterPro" id="IPR052924">
    <property type="entry name" value="OsmC/Ohr_hydroprdx_reductase"/>
</dbReference>
<proteinExistence type="predicted"/>
<dbReference type="PANTHER" id="PTHR35368:SF1">
    <property type="entry name" value="HYDROPEROXIDE REDUCTASE"/>
    <property type="match status" value="1"/>
</dbReference>
<dbReference type="Gene3D" id="3.30.300.20">
    <property type="match status" value="2"/>
</dbReference>
<dbReference type="AlphaFoldDB" id="A0A2N3I2G8"/>
<evidence type="ECO:0000313" key="1">
    <source>
        <dbReference type="EMBL" id="PKQ64495.1"/>
    </source>
</evidence>
<dbReference type="PANTHER" id="PTHR35368">
    <property type="entry name" value="HYDROPEROXIDE REDUCTASE"/>
    <property type="match status" value="1"/>
</dbReference>
<protein>
    <submittedName>
        <fullName evidence="1">Uncharacterized protein</fullName>
    </submittedName>
</protein>
<gene>
    <name evidence="1" type="ORF">BZG02_06725</name>
</gene>
<dbReference type="EMBL" id="MVDD01000003">
    <property type="protein sequence ID" value="PKQ64495.1"/>
    <property type="molecule type" value="Genomic_DNA"/>
</dbReference>
<comment type="caution">
    <text evidence="1">The sequence shown here is derived from an EMBL/GenBank/DDBJ whole genome shotgun (WGS) entry which is preliminary data.</text>
</comment>
<keyword evidence="2" id="KW-1185">Reference proteome</keyword>
<sequence>MPSEQRNMVSFMMKSGANYDAYQEYQTIDRNKIAPQTTSFKPVVAKTTDDDYNSNVTVITEMVRNETSKMLKKAMVKPNGTNGYLGWQLIADEGFEEGVNSFGPSPLSYLTTGVAANLHTQIIRVAKVLNIELDNVKVEVLNKFHWNDMMSAKGAGFLDETHTNIIIESSESEETIQNLKNIALNSWTAGEGLANATTIKPTLVVNGKNWDNYRATPGTTLTDEAYVDGLKISHITDGPIKSDYIEQVAKGIGDQSMDDISNLVFEILAISESAENSDRPYLKKVTVSFNSTGSETWELYSDELNGAEGKAMAPTSLEYVTAGTALCLTSQMTLVSAMLDLNCRDFRVEQQIDYREENINSTEMVGFADIVHSSVLIDSDESQERLNRFYQQSLSMCFAGEAFKGATDMYTHCYLNGKEIN</sequence>
<organism evidence="1 2">
    <name type="scientific">Labilibaculum filiforme</name>
    <dbReference type="NCBI Taxonomy" id="1940526"/>
    <lineage>
        <taxon>Bacteria</taxon>
        <taxon>Pseudomonadati</taxon>
        <taxon>Bacteroidota</taxon>
        <taxon>Bacteroidia</taxon>
        <taxon>Marinilabiliales</taxon>
        <taxon>Marinifilaceae</taxon>
        <taxon>Labilibaculum</taxon>
    </lineage>
</organism>
<dbReference type="Pfam" id="PF02566">
    <property type="entry name" value="OsmC"/>
    <property type="match status" value="1"/>
</dbReference>
<dbReference type="SUPFAM" id="SSF82784">
    <property type="entry name" value="OsmC-like"/>
    <property type="match status" value="2"/>
</dbReference>
<reference evidence="1 2" key="1">
    <citation type="journal article" date="2017" name="Front. Microbiol.">
        <title>Labilibaculum manganireducens gen. nov., sp. nov. and Labilibaculum filiforme sp. nov., Novel Bacteroidetes Isolated from Subsurface Sediments of the Baltic Sea.</title>
        <authorList>
            <person name="Vandieken V."/>
            <person name="Marshall I.P."/>
            <person name="Niemann H."/>
            <person name="Engelen B."/>
            <person name="Cypionka H."/>
        </authorList>
    </citation>
    <scope>NUCLEOTIDE SEQUENCE [LARGE SCALE GENOMIC DNA]</scope>
    <source>
        <strain evidence="1 2">59.16B</strain>
    </source>
</reference>
<dbReference type="InterPro" id="IPR015946">
    <property type="entry name" value="KH_dom-like_a/b"/>
</dbReference>
<dbReference type="Proteomes" id="UP000233535">
    <property type="component" value="Unassembled WGS sequence"/>
</dbReference>
<dbReference type="InterPro" id="IPR003718">
    <property type="entry name" value="OsmC/Ohr_fam"/>
</dbReference>
<dbReference type="InterPro" id="IPR036102">
    <property type="entry name" value="OsmC/Ohrsf"/>
</dbReference>
<evidence type="ECO:0000313" key="2">
    <source>
        <dbReference type="Proteomes" id="UP000233535"/>
    </source>
</evidence>
<name>A0A2N3I2G8_9BACT</name>